<keyword evidence="1" id="KW-0812">Transmembrane</keyword>
<feature type="transmembrane region" description="Helical" evidence="1">
    <location>
        <begin position="29"/>
        <end position="45"/>
    </location>
</feature>
<accession>A0A9J7BI45</accession>
<feature type="transmembrane region" description="Helical" evidence="1">
    <location>
        <begin position="50"/>
        <end position="68"/>
    </location>
</feature>
<feature type="transmembrane region" description="Helical" evidence="1">
    <location>
        <begin position="74"/>
        <end position="91"/>
    </location>
</feature>
<dbReference type="KEGG" id="orp:MOP44_16295"/>
<gene>
    <name evidence="2" type="ORF">MOP44_16295</name>
</gene>
<dbReference type="RefSeq" id="WP_260791238.1">
    <property type="nucleotide sequence ID" value="NZ_CP093313.1"/>
</dbReference>
<dbReference type="EMBL" id="CP093313">
    <property type="protein sequence ID" value="UWZ82131.1"/>
    <property type="molecule type" value="Genomic_DNA"/>
</dbReference>
<reference evidence="2" key="1">
    <citation type="submission" date="2021-04" db="EMBL/GenBank/DDBJ databases">
        <title>Phylogenetic analysis of Acidobacteriaceae.</title>
        <authorList>
            <person name="Qiu L."/>
            <person name="Zhang Q."/>
        </authorList>
    </citation>
    <scope>NUCLEOTIDE SEQUENCE</scope>
    <source>
        <strain evidence="2">DSM 25168</strain>
    </source>
</reference>
<keyword evidence="1" id="KW-1133">Transmembrane helix</keyword>
<proteinExistence type="predicted"/>
<evidence type="ECO:0000256" key="1">
    <source>
        <dbReference type="SAM" id="Phobius"/>
    </source>
</evidence>
<keyword evidence="1" id="KW-0472">Membrane</keyword>
<protein>
    <submittedName>
        <fullName evidence="2">Uncharacterized protein</fullName>
    </submittedName>
</protein>
<keyword evidence="3" id="KW-1185">Reference proteome</keyword>
<dbReference type="Proteomes" id="UP001059380">
    <property type="component" value="Chromosome"/>
</dbReference>
<sequence>MIMLSGAFGLYGAWLNFMAHPDSHRDAFLAAAVNVLGLVAGFFVLRGRNWARWLAVAWMAFHVAISFGHPPQELIVHSTLLVLFAYGLFRADARSWFGPTQGGF</sequence>
<evidence type="ECO:0000313" key="3">
    <source>
        <dbReference type="Proteomes" id="UP001059380"/>
    </source>
</evidence>
<organism evidence="2 3">
    <name type="scientific">Occallatibacter riparius</name>
    <dbReference type="NCBI Taxonomy" id="1002689"/>
    <lineage>
        <taxon>Bacteria</taxon>
        <taxon>Pseudomonadati</taxon>
        <taxon>Acidobacteriota</taxon>
        <taxon>Terriglobia</taxon>
        <taxon>Terriglobales</taxon>
        <taxon>Acidobacteriaceae</taxon>
        <taxon>Occallatibacter</taxon>
    </lineage>
</organism>
<name>A0A9J7BI45_9BACT</name>
<evidence type="ECO:0000313" key="2">
    <source>
        <dbReference type="EMBL" id="UWZ82131.1"/>
    </source>
</evidence>
<dbReference type="AlphaFoldDB" id="A0A9J7BI45"/>